<evidence type="ECO:0000313" key="3">
    <source>
        <dbReference type="Proteomes" id="UP000285951"/>
    </source>
</evidence>
<evidence type="ECO:0000313" key="4">
    <source>
        <dbReference type="Proteomes" id="UP000462449"/>
    </source>
</evidence>
<dbReference type="EMBL" id="QTZN02000072">
    <property type="protein sequence ID" value="MVB09204.1"/>
    <property type="molecule type" value="Genomic_DNA"/>
</dbReference>
<keyword evidence="3" id="KW-1185">Reference proteome</keyword>
<protein>
    <submittedName>
        <fullName evidence="1">Uncharacterized protein</fullName>
    </submittedName>
</protein>
<reference evidence="2 3" key="1">
    <citation type="submission" date="2019-11" db="EMBL/GenBank/DDBJ databases">
        <title>Draft genome sequence of Labilibaculum sp. strain SYP isolated from Black Sea.</title>
        <authorList>
            <person name="Yadav S."/>
            <person name="Villanueva L."/>
        </authorList>
    </citation>
    <scope>NUCLEOTIDE SEQUENCE [LARGE SCALE GENOMIC DNA]</scope>
    <source>
        <strain evidence="2 3">44</strain>
    </source>
</reference>
<dbReference type="RefSeq" id="WP_156197344.1">
    <property type="nucleotide sequence ID" value="NZ_QTZN02000072.1"/>
</dbReference>
<gene>
    <name evidence="2" type="ORF">DWB62_019500</name>
    <name evidence="1" type="ORF">GNY23_19500</name>
</gene>
<sequence length="63" mass="7383">MLRPQRSCYYDHNGRGAATTTVVVLRLQRSWYCDCNGREKTRADSFESTPEYNFTVKLYNLIS</sequence>
<dbReference type="Proteomes" id="UP000462449">
    <property type="component" value="Unassembled WGS sequence"/>
</dbReference>
<name>A0A7M4DBH0_9BACT</name>
<evidence type="ECO:0000313" key="2">
    <source>
        <dbReference type="EMBL" id="MVB09204.1"/>
    </source>
</evidence>
<reference evidence="1 4" key="2">
    <citation type="submission" date="2019-12" db="EMBL/GenBank/DDBJ databases">
        <title>Draft genome sequence of Labilibaculum sp. strain 44 isolated from deep waters of Black Sea.</title>
        <authorList>
            <person name="Yadav S."/>
            <person name="Villanueva L."/>
        </authorList>
    </citation>
    <scope>NUCLEOTIDE SEQUENCE [LARGE SCALE GENOMIC DNA]</scope>
    <source>
        <strain evidence="1 4">44</strain>
    </source>
</reference>
<evidence type="ECO:0000313" key="1">
    <source>
        <dbReference type="EMBL" id="MUP39999.1"/>
    </source>
</evidence>
<dbReference type="EMBL" id="WOTW01000072">
    <property type="protein sequence ID" value="MUP39999.1"/>
    <property type="molecule type" value="Genomic_DNA"/>
</dbReference>
<accession>A0A7M4DBH0</accession>
<dbReference type="Proteomes" id="UP000285951">
    <property type="component" value="Unassembled WGS sequence"/>
</dbReference>
<dbReference type="AlphaFoldDB" id="A0A7M4DBH0"/>
<organism evidence="1 4">
    <name type="scientific">Labilibaculum euxinus</name>
    <dbReference type="NCBI Taxonomy" id="2686357"/>
    <lineage>
        <taxon>Bacteria</taxon>
        <taxon>Pseudomonadati</taxon>
        <taxon>Bacteroidota</taxon>
        <taxon>Bacteroidia</taxon>
        <taxon>Marinilabiliales</taxon>
        <taxon>Marinifilaceae</taxon>
        <taxon>Labilibaculum</taxon>
    </lineage>
</organism>
<proteinExistence type="predicted"/>
<comment type="caution">
    <text evidence="1">The sequence shown here is derived from an EMBL/GenBank/DDBJ whole genome shotgun (WGS) entry which is preliminary data.</text>
</comment>